<keyword evidence="4 7" id="KW-0573">Peptidoglycan synthesis</keyword>
<dbReference type="InterPro" id="IPR001920">
    <property type="entry name" value="Asp/Glu_race"/>
</dbReference>
<feature type="active site" description="Proton donor/acceptor" evidence="7">
    <location>
        <position position="184"/>
    </location>
</feature>
<dbReference type="STRING" id="1307839.L21SP5_02954"/>
<dbReference type="InterPro" id="IPR015942">
    <property type="entry name" value="Asp/Glu/hydantoin_racemase"/>
</dbReference>
<dbReference type="GO" id="GO:0008360">
    <property type="term" value="P:regulation of cell shape"/>
    <property type="evidence" value="ECO:0007669"/>
    <property type="project" value="UniProtKB-KW"/>
</dbReference>
<organism evidence="8 9">
    <name type="scientific">Salinivirga cyanobacteriivorans</name>
    <dbReference type="NCBI Taxonomy" id="1307839"/>
    <lineage>
        <taxon>Bacteria</taxon>
        <taxon>Pseudomonadati</taxon>
        <taxon>Bacteroidota</taxon>
        <taxon>Bacteroidia</taxon>
        <taxon>Bacteroidales</taxon>
        <taxon>Salinivirgaceae</taxon>
        <taxon>Salinivirga</taxon>
    </lineage>
</organism>
<feature type="binding site" evidence="7">
    <location>
        <begin position="75"/>
        <end position="76"/>
    </location>
    <ligand>
        <name>substrate</name>
    </ligand>
</feature>
<dbReference type="Proteomes" id="UP000064893">
    <property type="component" value="Chromosome"/>
</dbReference>
<dbReference type="RefSeq" id="WP_057953934.1">
    <property type="nucleotide sequence ID" value="NZ_CP013118.1"/>
</dbReference>
<dbReference type="EMBL" id="CP013118">
    <property type="protein sequence ID" value="ALO16574.1"/>
    <property type="molecule type" value="Genomic_DNA"/>
</dbReference>
<dbReference type="SUPFAM" id="SSF53681">
    <property type="entry name" value="Aspartate/glutamate racemase"/>
    <property type="match status" value="2"/>
</dbReference>
<dbReference type="Pfam" id="PF01177">
    <property type="entry name" value="Asp_Glu_race"/>
    <property type="match status" value="1"/>
</dbReference>
<evidence type="ECO:0000256" key="2">
    <source>
        <dbReference type="ARBA" id="ARBA00013090"/>
    </source>
</evidence>
<feature type="binding site" evidence="7">
    <location>
        <begin position="11"/>
        <end position="12"/>
    </location>
    <ligand>
        <name>substrate</name>
    </ligand>
</feature>
<evidence type="ECO:0000256" key="4">
    <source>
        <dbReference type="ARBA" id="ARBA00022984"/>
    </source>
</evidence>
<dbReference type="UniPathway" id="UPA00219"/>
<comment type="catalytic activity">
    <reaction evidence="1 7">
        <text>L-glutamate = D-glutamate</text>
        <dbReference type="Rhea" id="RHEA:12813"/>
        <dbReference type="ChEBI" id="CHEBI:29985"/>
        <dbReference type="ChEBI" id="CHEBI:29986"/>
        <dbReference type="EC" id="5.1.1.3"/>
    </reaction>
</comment>
<evidence type="ECO:0000256" key="1">
    <source>
        <dbReference type="ARBA" id="ARBA00001602"/>
    </source>
</evidence>
<keyword evidence="6 7" id="KW-0961">Cell wall biogenesis/degradation</keyword>
<dbReference type="GO" id="GO:0071555">
    <property type="term" value="P:cell wall organization"/>
    <property type="evidence" value="ECO:0007669"/>
    <property type="project" value="UniProtKB-KW"/>
</dbReference>
<evidence type="ECO:0000313" key="9">
    <source>
        <dbReference type="Proteomes" id="UP000064893"/>
    </source>
</evidence>
<evidence type="ECO:0000313" key="8">
    <source>
        <dbReference type="EMBL" id="ALO16574.1"/>
    </source>
</evidence>
<dbReference type="EC" id="5.1.1.3" evidence="2 7"/>
<comment type="function">
    <text evidence="7">Provides the (R)-glutamate required for cell wall biosynthesis.</text>
</comment>
<dbReference type="PANTHER" id="PTHR21198:SF2">
    <property type="entry name" value="GLUTAMATE RACEMASE"/>
    <property type="match status" value="1"/>
</dbReference>
<feature type="binding site" evidence="7">
    <location>
        <begin position="185"/>
        <end position="186"/>
    </location>
    <ligand>
        <name>substrate</name>
    </ligand>
</feature>
<dbReference type="GO" id="GO:0008881">
    <property type="term" value="F:glutamate racemase activity"/>
    <property type="evidence" value="ECO:0007669"/>
    <property type="project" value="UniProtKB-UniRule"/>
</dbReference>
<dbReference type="PATRIC" id="fig|1307839.3.peg.3101"/>
<dbReference type="InterPro" id="IPR004391">
    <property type="entry name" value="Glu_race"/>
</dbReference>
<feature type="binding site" evidence="7">
    <location>
        <begin position="43"/>
        <end position="44"/>
    </location>
    <ligand>
        <name>substrate</name>
    </ligand>
</feature>
<comment type="similarity">
    <text evidence="7">Belongs to the aspartate/glutamate racemases family.</text>
</comment>
<sequence length="262" mass="29251">MDKNKAIGVFDSGLGGISVLNHLTELLPKEHFIYVADSLWCPYGSKSYTELRKRADQIVNYLLSRGVKMIVVACNTATAAAIDYLRSRYDLPFVGMEPAIKPAAKLTRTNVVGVLATPNTFDGHLFQETREKYASYVDVLIQKGCGLVELVENNETASKRAFDLLKEYTRPMLHKNADYLVLGCTHYPFLIQTIEKVAPELKIIDPALPVAKRAKQLLAEQNGLSNKQQGKLQLYTTGELQKLQNFAATFVQTDYETDSISI</sequence>
<evidence type="ECO:0000256" key="5">
    <source>
        <dbReference type="ARBA" id="ARBA00023235"/>
    </source>
</evidence>
<dbReference type="GO" id="GO:0009252">
    <property type="term" value="P:peptidoglycan biosynthetic process"/>
    <property type="evidence" value="ECO:0007669"/>
    <property type="project" value="UniProtKB-UniRule"/>
</dbReference>
<evidence type="ECO:0000256" key="6">
    <source>
        <dbReference type="ARBA" id="ARBA00023316"/>
    </source>
</evidence>
<dbReference type="OrthoDB" id="9801055at2"/>
<dbReference type="Gene3D" id="3.40.50.1860">
    <property type="match status" value="2"/>
</dbReference>
<comment type="pathway">
    <text evidence="7">Cell wall biogenesis; peptidoglycan biosynthesis.</text>
</comment>
<dbReference type="AlphaFoldDB" id="A0A0S2I2M8"/>
<dbReference type="NCBIfam" id="TIGR00067">
    <property type="entry name" value="glut_race"/>
    <property type="match status" value="1"/>
</dbReference>
<name>A0A0S2I2M8_9BACT</name>
<dbReference type="HAMAP" id="MF_00258">
    <property type="entry name" value="Glu_racemase"/>
    <property type="match status" value="1"/>
</dbReference>
<keyword evidence="3 7" id="KW-0133">Cell shape</keyword>
<keyword evidence="9" id="KW-1185">Reference proteome</keyword>
<evidence type="ECO:0000256" key="3">
    <source>
        <dbReference type="ARBA" id="ARBA00022960"/>
    </source>
</evidence>
<reference evidence="8 9" key="1">
    <citation type="submission" date="2015-11" db="EMBL/GenBank/DDBJ databases">
        <title>Description and complete genome sequence of a novel strain predominating in hypersaline microbial mats and representing a new family of the Bacteriodetes phylum.</title>
        <authorList>
            <person name="Spring S."/>
            <person name="Bunk B."/>
            <person name="Sproer C."/>
            <person name="Klenk H.-P."/>
        </authorList>
    </citation>
    <scope>NUCLEOTIDE SEQUENCE [LARGE SCALE GENOMIC DNA]</scope>
    <source>
        <strain evidence="8 9">L21-Spi-D4</strain>
    </source>
</reference>
<dbReference type="PROSITE" id="PS00923">
    <property type="entry name" value="ASP_GLU_RACEMASE_1"/>
    <property type="match status" value="1"/>
</dbReference>
<dbReference type="PROSITE" id="PS00924">
    <property type="entry name" value="ASP_GLU_RACEMASE_2"/>
    <property type="match status" value="1"/>
</dbReference>
<keyword evidence="5 7" id="KW-0413">Isomerase</keyword>
<dbReference type="InterPro" id="IPR018187">
    <property type="entry name" value="Asp/Glu_racemase_AS_1"/>
</dbReference>
<dbReference type="KEGG" id="blq:L21SP5_02954"/>
<evidence type="ECO:0000256" key="7">
    <source>
        <dbReference type="HAMAP-Rule" id="MF_00258"/>
    </source>
</evidence>
<dbReference type="PANTHER" id="PTHR21198">
    <property type="entry name" value="GLUTAMATE RACEMASE"/>
    <property type="match status" value="1"/>
</dbReference>
<gene>
    <name evidence="8" type="primary">murI_2</name>
    <name evidence="7" type="synonym">murI</name>
    <name evidence="8" type="ORF">L21SP5_02954</name>
</gene>
<proteinExistence type="inferred from homology"/>
<feature type="active site" description="Proton donor/acceptor" evidence="7">
    <location>
        <position position="74"/>
    </location>
</feature>
<protein>
    <recommendedName>
        <fullName evidence="2 7">Glutamate racemase</fullName>
        <ecNumber evidence="2 7">5.1.1.3</ecNumber>
    </recommendedName>
</protein>
<dbReference type="InterPro" id="IPR033134">
    <property type="entry name" value="Asp/Glu_racemase_AS_2"/>
</dbReference>
<accession>A0A0S2I2M8</accession>